<dbReference type="GO" id="GO:0003676">
    <property type="term" value="F:nucleic acid binding"/>
    <property type="evidence" value="ECO:0007669"/>
    <property type="project" value="InterPro"/>
</dbReference>
<name>A0AAV8CY48_9POAL</name>
<dbReference type="PANTHER" id="PTHR33116">
    <property type="entry name" value="REVERSE TRANSCRIPTASE ZINC-BINDING DOMAIN-CONTAINING PROTEIN-RELATED-RELATED"/>
    <property type="match status" value="1"/>
</dbReference>
<keyword evidence="3" id="KW-1185">Reference proteome</keyword>
<evidence type="ECO:0000259" key="1">
    <source>
        <dbReference type="Pfam" id="PF13966"/>
    </source>
</evidence>
<proteinExistence type="predicted"/>
<organism evidence="2 3">
    <name type="scientific">Rhynchospora pubera</name>
    <dbReference type="NCBI Taxonomy" id="906938"/>
    <lineage>
        <taxon>Eukaryota</taxon>
        <taxon>Viridiplantae</taxon>
        <taxon>Streptophyta</taxon>
        <taxon>Embryophyta</taxon>
        <taxon>Tracheophyta</taxon>
        <taxon>Spermatophyta</taxon>
        <taxon>Magnoliopsida</taxon>
        <taxon>Liliopsida</taxon>
        <taxon>Poales</taxon>
        <taxon>Cyperaceae</taxon>
        <taxon>Cyperoideae</taxon>
        <taxon>Rhynchosporeae</taxon>
        <taxon>Rhynchospora</taxon>
    </lineage>
</organism>
<dbReference type="EMBL" id="JAMFTS010000004">
    <property type="protein sequence ID" value="KAJ4760251.1"/>
    <property type="molecule type" value="Genomic_DNA"/>
</dbReference>
<accession>A0AAV8CY48</accession>
<evidence type="ECO:0000313" key="3">
    <source>
        <dbReference type="Proteomes" id="UP001140206"/>
    </source>
</evidence>
<evidence type="ECO:0000313" key="2">
    <source>
        <dbReference type="EMBL" id="KAJ4760251.1"/>
    </source>
</evidence>
<dbReference type="Gene3D" id="3.30.420.10">
    <property type="entry name" value="Ribonuclease H-like superfamily/Ribonuclease H"/>
    <property type="match status" value="1"/>
</dbReference>
<dbReference type="AlphaFoldDB" id="A0AAV8CY48"/>
<protein>
    <submittedName>
        <fullName evidence="2">Ribonuclease H-like superfamily protein</fullName>
    </submittedName>
</protein>
<dbReference type="InterPro" id="IPR026960">
    <property type="entry name" value="RVT-Znf"/>
</dbReference>
<dbReference type="PANTHER" id="PTHR33116:SF78">
    <property type="entry name" value="OS12G0587133 PROTEIN"/>
    <property type="match status" value="1"/>
</dbReference>
<sequence length="520" mass="59112">MHLVSWDRITLSKKVGGLGLRKVQAINSAMMLKVLWKLGSMEFEEVSWVQLLRAKYLSNRCLWLAGEPRNCTKLWRAVMQHRQIIKPYIKWQIGSGDKCRVFGEPWHDFWQVLTPRNARHRTLKLHDLTDSSGEGWSHDSLANNLGVAMGLYIATAYPQPPLTASTRGDRLLYTRTASGSFSFKEASMLVQSITPTLSLPMADVLKVIWHCPGLLPKVRLFLWKMVNDALPVKGTCALRMGLHVPSCQICSQEPDLPLHALFHCPFAESFWFASQLSLHVHQLPADIVGLLHTMCKLLQGSLFVSFANHLWALWKCRCSHIYEGVQLSHSSVFKMAENYNRLSRLTSSMVVPRPLKHIWQMEQRNAQRGIYCYVDGSFSAPNSGGWAFTMFKNGILVRYEVKSGNAFSAFGTEVYAMQMAVRALLQMGIDTALCFTDCHQLQQILEGCLGLDLVPWQEFHDTAELLNVFRTQPGFNCCYIPRENNLESHQLANYARLHRIVGENFTYPSFNILSEDVTSL</sequence>
<dbReference type="InterPro" id="IPR036397">
    <property type="entry name" value="RNaseH_sf"/>
</dbReference>
<dbReference type="Proteomes" id="UP001140206">
    <property type="component" value="Chromosome 4"/>
</dbReference>
<dbReference type="SUPFAM" id="SSF53098">
    <property type="entry name" value="Ribonuclease H-like"/>
    <property type="match status" value="1"/>
</dbReference>
<dbReference type="Pfam" id="PF13966">
    <property type="entry name" value="zf-RVT"/>
    <property type="match status" value="1"/>
</dbReference>
<gene>
    <name evidence="2" type="ORF">LUZ62_070626</name>
</gene>
<dbReference type="InterPro" id="IPR012337">
    <property type="entry name" value="RNaseH-like_sf"/>
</dbReference>
<reference evidence="2" key="1">
    <citation type="submission" date="2022-08" db="EMBL/GenBank/DDBJ databases">
        <authorList>
            <person name="Marques A."/>
        </authorList>
    </citation>
    <scope>NUCLEOTIDE SEQUENCE</scope>
    <source>
        <strain evidence="2">RhyPub2mFocal</strain>
        <tissue evidence="2">Leaves</tissue>
    </source>
</reference>
<comment type="caution">
    <text evidence="2">The sequence shown here is derived from an EMBL/GenBank/DDBJ whole genome shotgun (WGS) entry which is preliminary data.</text>
</comment>
<feature type="domain" description="Reverse transcriptase zinc-binding" evidence="1">
    <location>
        <begin position="202"/>
        <end position="271"/>
    </location>
</feature>